<dbReference type="InterPro" id="IPR011322">
    <property type="entry name" value="N-reg_PII-like_a/b"/>
</dbReference>
<dbReference type="SUPFAM" id="SSF54913">
    <property type="entry name" value="GlnB-like"/>
    <property type="match status" value="1"/>
</dbReference>
<name>A0AAF0IBF9_ODILC</name>
<dbReference type="KEGG" id="oyw:OdinLCB4_001980"/>
<dbReference type="InterPro" id="IPR004323">
    <property type="entry name" value="Ion_tolerance_CutA"/>
</dbReference>
<dbReference type="EMBL" id="CP091871">
    <property type="protein sequence ID" value="WEU40718.1"/>
    <property type="molecule type" value="Genomic_DNA"/>
</dbReference>
<dbReference type="InterPro" id="IPR015867">
    <property type="entry name" value="N-reg_PII/ATP_PRibTrfase_C"/>
</dbReference>
<evidence type="ECO:0000256" key="1">
    <source>
        <dbReference type="ARBA" id="ARBA00010169"/>
    </source>
</evidence>
<reference evidence="2" key="1">
    <citation type="journal article" date="2017" name="Nature">
        <title>Asgard archaea illuminate the origin of eukaryotic cellular complexity.</title>
        <authorList>
            <person name="Zaremba-Niedzwiedzka K."/>
            <person name="Caceres E.F."/>
            <person name="Saw J.H."/>
            <person name="Backstrom D."/>
            <person name="Juzokaite L."/>
            <person name="Vancaester E."/>
            <person name="Seitz K.W."/>
            <person name="Anantharaman K."/>
            <person name="Starnawski P."/>
            <person name="Kjeldsen K.U."/>
            <person name="Scott M.B."/>
            <person name="Nunoura T."/>
            <person name="Banfield J.F."/>
            <person name="Schramm A."/>
            <person name="Baker B.J."/>
            <person name="Spang A."/>
            <person name="Ettema T.J.G."/>
        </authorList>
    </citation>
    <scope>NUCLEOTIDE SEQUENCE</scope>
    <source>
        <strain evidence="2">LCB_4</strain>
    </source>
</reference>
<dbReference type="Pfam" id="PF03091">
    <property type="entry name" value="CutA1"/>
    <property type="match status" value="1"/>
</dbReference>
<dbReference type="PANTHER" id="PTHR23419:SF8">
    <property type="entry name" value="FI09726P"/>
    <property type="match status" value="1"/>
</dbReference>
<dbReference type="AlphaFoldDB" id="A0AAF0IBF9"/>
<dbReference type="GO" id="GO:0010038">
    <property type="term" value="P:response to metal ion"/>
    <property type="evidence" value="ECO:0007669"/>
    <property type="project" value="InterPro"/>
</dbReference>
<dbReference type="PANTHER" id="PTHR23419">
    <property type="entry name" value="DIVALENT CATION TOLERANCE CUTA-RELATED"/>
    <property type="match status" value="1"/>
</dbReference>
<proteinExistence type="inferred from homology"/>
<gene>
    <name evidence="2" type="ORF">OdinLCB4_001980</name>
</gene>
<reference evidence="2" key="2">
    <citation type="journal article" date="2022" name="Nat. Microbiol.">
        <title>A closed Candidatus Odinarchaeum chromosome exposes Asgard archaeal viruses.</title>
        <authorList>
            <person name="Tamarit D."/>
            <person name="Caceres E.F."/>
            <person name="Krupovic M."/>
            <person name="Nijland R."/>
            <person name="Eme L."/>
            <person name="Robinson N.P."/>
            <person name="Ettema T.J.G."/>
        </authorList>
    </citation>
    <scope>NUCLEOTIDE SEQUENCE</scope>
    <source>
        <strain evidence="2">LCB_4</strain>
    </source>
</reference>
<protein>
    <submittedName>
        <fullName evidence="2">Divalent-cation tolerance protein CutA</fullName>
    </submittedName>
</protein>
<dbReference type="GO" id="GO:0005507">
    <property type="term" value="F:copper ion binding"/>
    <property type="evidence" value="ECO:0007669"/>
    <property type="project" value="TreeGrafter"/>
</dbReference>
<sequence length="104" mass="12108">MYITVFVTTSNPVEAENISKKIIENKLAACVSIVRDITSIYTWKNKIERSSECLLIIKTLEEKYSELEKTIIENHSYEIPEIISVKINTGYERYLNWIFESVKG</sequence>
<organism evidence="2 3">
    <name type="scientific">Odinarchaeota yellowstonii (strain LCB_4)</name>
    <dbReference type="NCBI Taxonomy" id="1841599"/>
    <lineage>
        <taxon>Archaea</taxon>
        <taxon>Promethearchaeati</taxon>
        <taxon>Candidatus Odinarchaeota</taxon>
        <taxon>Candidatus Odinarchaeia</taxon>
        <taxon>Candidatus Odinarchaeales</taxon>
        <taxon>Candidatus Odinarchaeaceae</taxon>
        <taxon>Candidatus Odinarchaeum</taxon>
    </lineage>
</organism>
<accession>A0AAF0IBF9</accession>
<dbReference type="Proteomes" id="UP000186851">
    <property type="component" value="Chromosome"/>
</dbReference>
<evidence type="ECO:0000313" key="3">
    <source>
        <dbReference type="Proteomes" id="UP000186851"/>
    </source>
</evidence>
<dbReference type="Gene3D" id="3.30.70.120">
    <property type="match status" value="1"/>
</dbReference>
<comment type="similarity">
    <text evidence="1">Belongs to the CutA family.</text>
</comment>
<evidence type="ECO:0000313" key="2">
    <source>
        <dbReference type="EMBL" id="WEU40718.1"/>
    </source>
</evidence>